<dbReference type="PANTHER" id="PTHR36154">
    <property type="entry name" value="DNA-BINDING TRANSCRIPTIONAL ACTIVATOR ALPA"/>
    <property type="match status" value="1"/>
</dbReference>
<dbReference type="PANTHER" id="PTHR36154:SF1">
    <property type="entry name" value="DNA-BINDING TRANSCRIPTIONAL ACTIVATOR ALPA"/>
    <property type="match status" value="1"/>
</dbReference>
<dbReference type="InterPro" id="IPR010260">
    <property type="entry name" value="AlpA"/>
</dbReference>
<gene>
    <name evidence="1" type="ORF">MBHS_02551</name>
</gene>
<dbReference type="SUPFAM" id="SSF46955">
    <property type="entry name" value="Putative DNA-binding domain"/>
    <property type="match status" value="1"/>
</dbReference>
<dbReference type="Pfam" id="PF05930">
    <property type="entry name" value="Phage_AlpA"/>
    <property type="match status" value="1"/>
</dbReference>
<name>A0A1H6FC13_9GAMM</name>
<dbReference type="InterPro" id="IPR009061">
    <property type="entry name" value="DNA-bd_dom_put_sf"/>
</dbReference>
<keyword evidence="2" id="KW-1185">Reference proteome</keyword>
<evidence type="ECO:0000313" key="2">
    <source>
        <dbReference type="Proteomes" id="UP000236724"/>
    </source>
</evidence>
<dbReference type="OrthoDB" id="8455288at2"/>
<dbReference type="AlphaFoldDB" id="A0A1H6FC13"/>
<accession>A0A1H6FC13</accession>
<protein>
    <submittedName>
        <fullName evidence="1">Prophage CP4-57 regulatory protein (AlpA)</fullName>
    </submittedName>
</protein>
<dbReference type="Gene3D" id="1.10.238.160">
    <property type="match status" value="1"/>
</dbReference>
<dbReference type="EMBL" id="FMSV02000503">
    <property type="protein sequence ID" value="SEH06686.1"/>
    <property type="molecule type" value="Genomic_DNA"/>
</dbReference>
<reference evidence="1 2" key="1">
    <citation type="submission" date="2016-10" db="EMBL/GenBank/DDBJ databases">
        <authorList>
            <person name="de Groot N.N."/>
        </authorList>
    </citation>
    <scope>NUCLEOTIDE SEQUENCE [LARGE SCALE GENOMIC DNA]</scope>
    <source>
        <strain evidence="1">MBHS1</strain>
    </source>
</reference>
<dbReference type="RefSeq" id="WP_103920441.1">
    <property type="nucleotide sequence ID" value="NZ_FMSV02000503.1"/>
</dbReference>
<dbReference type="Proteomes" id="UP000236724">
    <property type="component" value="Unassembled WGS sequence"/>
</dbReference>
<sequence>MANMELLRLKQVLEIVPASRATIWRWTRDGKFPKPIKLSERCTAWKKSDIESWIDERAAA</sequence>
<evidence type="ECO:0000313" key="1">
    <source>
        <dbReference type="EMBL" id="SEH06686.1"/>
    </source>
</evidence>
<dbReference type="InterPro" id="IPR052931">
    <property type="entry name" value="Prophage_regulatory_activator"/>
</dbReference>
<organism evidence="1 2">
    <name type="scientific">Candidatus Venteria ishoeyi</name>
    <dbReference type="NCBI Taxonomy" id="1899563"/>
    <lineage>
        <taxon>Bacteria</taxon>
        <taxon>Pseudomonadati</taxon>
        <taxon>Pseudomonadota</taxon>
        <taxon>Gammaproteobacteria</taxon>
        <taxon>Thiotrichales</taxon>
        <taxon>Thiotrichaceae</taxon>
        <taxon>Venteria</taxon>
    </lineage>
</organism>
<proteinExistence type="predicted"/>